<reference evidence="2 3" key="1">
    <citation type="journal article" date="2021" name="Sci. Rep.">
        <title>Genome sequencing of the multicellular alga Astrephomene provides insights into convergent evolution of germ-soma differentiation.</title>
        <authorList>
            <person name="Yamashita S."/>
            <person name="Yamamoto K."/>
            <person name="Matsuzaki R."/>
            <person name="Suzuki S."/>
            <person name="Yamaguchi H."/>
            <person name="Hirooka S."/>
            <person name="Minakuchi Y."/>
            <person name="Miyagishima S."/>
            <person name="Kawachi M."/>
            <person name="Toyoda A."/>
            <person name="Nozaki H."/>
        </authorList>
    </citation>
    <scope>NUCLEOTIDE SEQUENCE [LARGE SCALE GENOMIC DNA]</scope>
    <source>
        <strain evidence="2 3">NIES-4017</strain>
    </source>
</reference>
<keyword evidence="1" id="KW-0472">Membrane</keyword>
<dbReference type="AlphaFoldDB" id="A0AAD3DM22"/>
<gene>
    <name evidence="2" type="ORF">Agub_g4080</name>
</gene>
<accession>A0AAD3DM22</accession>
<feature type="transmembrane region" description="Helical" evidence="1">
    <location>
        <begin position="130"/>
        <end position="149"/>
    </location>
</feature>
<dbReference type="EMBL" id="BMAR01000004">
    <property type="protein sequence ID" value="GFR43073.1"/>
    <property type="molecule type" value="Genomic_DNA"/>
</dbReference>
<sequence length="154" mass="16278">MAASTISCGASVFPSGLARSRPTPRRASYMQAASRTVVTRVHKSESNTSNCRDLNFAPSASTLSAWAVLAPFALTAAAHADEATAAVTEAAGSGGFGAGEAALLLTPVGVYALFNIYREKVNPKASFLDYVYIMVFLAIVANLFSILVYKVRFF</sequence>
<evidence type="ECO:0000313" key="2">
    <source>
        <dbReference type="EMBL" id="GFR43073.1"/>
    </source>
</evidence>
<comment type="caution">
    <text evidence="2">The sequence shown here is derived from an EMBL/GenBank/DDBJ whole genome shotgun (WGS) entry which is preliminary data.</text>
</comment>
<name>A0AAD3DM22_9CHLO</name>
<evidence type="ECO:0000313" key="3">
    <source>
        <dbReference type="Proteomes" id="UP001054857"/>
    </source>
</evidence>
<keyword evidence="1" id="KW-1133">Transmembrane helix</keyword>
<dbReference type="Proteomes" id="UP001054857">
    <property type="component" value="Unassembled WGS sequence"/>
</dbReference>
<proteinExistence type="predicted"/>
<keyword evidence="3" id="KW-1185">Reference proteome</keyword>
<organism evidence="2 3">
    <name type="scientific">Astrephomene gubernaculifera</name>
    <dbReference type="NCBI Taxonomy" id="47775"/>
    <lineage>
        <taxon>Eukaryota</taxon>
        <taxon>Viridiplantae</taxon>
        <taxon>Chlorophyta</taxon>
        <taxon>core chlorophytes</taxon>
        <taxon>Chlorophyceae</taxon>
        <taxon>CS clade</taxon>
        <taxon>Chlamydomonadales</taxon>
        <taxon>Astrephomenaceae</taxon>
        <taxon>Astrephomene</taxon>
    </lineage>
</organism>
<keyword evidence="1" id="KW-0812">Transmembrane</keyword>
<protein>
    <submittedName>
        <fullName evidence="2">Uncharacterized protein</fullName>
    </submittedName>
</protein>
<evidence type="ECO:0000256" key="1">
    <source>
        <dbReference type="SAM" id="Phobius"/>
    </source>
</evidence>